<dbReference type="HOGENOM" id="CLU_085830_0_0_1"/>
<dbReference type="EMBL" id="KB908924">
    <property type="protein sequence ID" value="EOB14768.1"/>
    <property type="molecule type" value="Genomic_DNA"/>
</dbReference>
<evidence type="ECO:0000256" key="1">
    <source>
        <dbReference type="SAM" id="Coils"/>
    </source>
</evidence>
<organism evidence="2 3">
    <name type="scientific">Nosema bombycis (strain CQ1 / CVCC 102059)</name>
    <name type="common">Microsporidian parasite</name>
    <name type="synonym">Pebrine of silkworm</name>
    <dbReference type="NCBI Taxonomy" id="578461"/>
    <lineage>
        <taxon>Eukaryota</taxon>
        <taxon>Fungi</taxon>
        <taxon>Fungi incertae sedis</taxon>
        <taxon>Microsporidia</taxon>
        <taxon>Nosematidae</taxon>
        <taxon>Nosema</taxon>
    </lineage>
</organism>
<protein>
    <submittedName>
        <fullName evidence="2">Uncharacterized protein</fullName>
    </submittedName>
</protein>
<sequence length="250" mass="29957">MLMKEEYSEDWETIEHEMMHVEDYFSNHKIAFTEKMAKLYFLKNLKDANSNDKIYECLDRSKKQLVEIKKKGVEVRDDIEKISKEIYDTEMAHKNISLEVYEKEYNEMVEELKQLEIDLKNQDEFTEVNNKYQGLCTEVKNKSEQIAYLEKEIAFLAVSELEEEYHKLKEEKSRLESKQKRLSVIQYEKYIEELYFYYSTFISFFNKLIDMEVTSSISGSSIFIKCHNENIDVEIIIKDEGIQDIKILKT</sequence>
<dbReference type="AlphaFoldDB" id="R0MPH1"/>
<name>R0MPH1_NOSB1</name>
<dbReference type="OMA" id="YLPIFKE"/>
<feature type="coiled-coil region" evidence="1">
    <location>
        <begin position="151"/>
        <end position="181"/>
    </location>
</feature>
<proteinExistence type="predicted"/>
<accession>R0MPH1</accession>
<gene>
    <name evidence="2" type="ORF">NBO_16g0053</name>
</gene>
<keyword evidence="3" id="KW-1185">Reference proteome</keyword>
<dbReference type="VEuPathDB" id="MicrosporidiaDB:NBO_16g0053"/>
<feature type="coiled-coil region" evidence="1">
    <location>
        <begin position="98"/>
        <end position="125"/>
    </location>
</feature>
<evidence type="ECO:0000313" key="2">
    <source>
        <dbReference type="EMBL" id="EOB14768.1"/>
    </source>
</evidence>
<evidence type="ECO:0000313" key="3">
    <source>
        <dbReference type="Proteomes" id="UP000016927"/>
    </source>
</evidence>
<reference evidence="2 3" key="1">
    <citation type="journal article" date="2013" name="BMC Genomics">
        <title>Comparative genomics of parasitic silkworm microsporidia reveal an association between genome expansion and host adaptation.</title>
        <authorList>
            <person name="Pan G."/>
            <person name="Xu J."/>
            <person name="Li T."/>
            <person name="Xia Q."/>
            <person name="Liu S.L."/>
            <person name="Zhang G."/>
            <person name="Li S."/>
            <person name="Li C."/>
            <person name="Liu H."/>
            <person name="Yang L."/>
            <person name="Liu T."/>
            <person name="Zhang X."/>
            <person name="Wu Z."/>
            <person name="Fan W."/>
            <person name="Dang X."/>
            <person name="Xiang H."/>
            <person name="Tao M."/>
            <person name="Li Y."/>
            <person name="Hu J."/>
            <person name="Li Z."/>
            <person name="Lin L."/>
            <person name="Luo J."/>
            <person name="Geng L."/>
            <person name="Wang L."/>
            <person name="Long M."/>
            <person name="Wan Y."/>
            <person name="He N."/>
            <person name="Zhang Z."/>
            <person name="Lu C."/>
            <person name="Keeling P.J."/>
            <person name="Wang J."/>
            <person name="Xiang Z."/>
            <person name="Zhou Z."/>
        </authorList>
    </citation>
    <scope>NUCLEOTIDE SEQUENCE [LARGE SCALE GENOMIC DNA]</scope>
    <source>
        <strain evidence="3">CQ1 / CVCC 102059</strain>
    </source>
</reference>
<dbReference type="Proteomes" id="UP000016927">
    <property type="component" value="Unassembled WGS sequence"/>
</dbReference>
<keyword evidence="1" id="KW-0175">Coiled coil</keyword>
<dbReference type="OrthoDB" id="2191229at2759"/>